<dbReference type="AlphaFoldDB" id="A0A8R7QPH2"/>
<keyword evidence="2" id="KW-1185">Reference proteome</keyword>
<name>A0A8R7QPH2_TRIUA</name>
<dbReference type="Proteomes" id="UP000015106">
    <property type="component" value="Chromosome 6"/>
</dbReference>
<accession>A0A8R7QPH2</accession>
<sequence>MSGTCMLKELSNLYTHLLHYLHDIIHAFPFELHRVRCIYEDATQPILGLTVDVACYAGVAIFTPFRP</sequence>
<dbReference type="EnsemblPlants" id="TuG1812G0600000683.01.T01">
    <property type="protein sequence ID" value="TuG1812G0600000683.01.T01.cds339641"/>
    <property type="gene ID" value="TuG1812G0600000683.01"/>
</dbReference>
<reference evidence="1" key="3">
    <citation type="submission" date="2022-06" db="UniProtKB">
        <authorList>
            <consortium name="EnsemblPlants"/>
        </authorList>
    </citation>
    <scope>IDENTIFICATION</scope>
</reference>
<evidence type="ECO:0000313" key="2">
    <source>
        <dbReference type="Proteomes" id="UP000015106"/>
    </source>
</evidence>
<proteinExistence type="predicted"/>
<evidence type="ECO:0000313" key="1">
    <source>
        <dbReference type="EnsemblPlants" id="TuG1812G0600000683.01.T01.cds339641"/>
    </source>
</evidence>
<reference evidence="1" key="2">
    <citation type="submission" date="2018-03" db="EMBL/GenBank/DDBJ databases">
        <title>The Triticum urartu genome reveals the dynamic nature of wheat genome evolution.</title>
        <authorList>
            <person name="Ling H."/>
            <person name="Ma B."/>
            <person name="Shi X."/>
            <person name="Liu H."/>
            <person name="Dong L."/>
            <person name="Sun H."/>
            <person name="Cao Y."/>
            <person name="Gao Q."/>
            <person name="Zheng S."/>
            <person name="Li Y."/>
            <person name="Yu Y."/>
            <person name="Du H."/>
            <person name="Qi M."/>
            <person name="Li Y."/>
            <person name="Yu H."/>
            <person name="Cui Y."/>
            <person name="Wang N."/>
            <person name="Chen C."/>
            <person name="Wu H."/>
            <person name="Zhao Y."/>
            <person name="Zhang J."/>
            <person name="Li Y."/>
            <person name="Zhou W."/>
            <person name="Zhang B."/>
            <person name="Hu W."/>
            <person name="Eijk M."/>
            <person name="Tang J."/>
            <person name="Witsenboer H."/>
            <person name="Zhao S."/>
            <person name="Li Z."/>
            <person name="Zhang A."/>
            <person name="Wang D."/>
            <person name="Liang C."/>
        </authorList>
    </citation>
    <scope>NUCLEOTIDE SEQUENCE [LARGE SCALE GENOMIC DNA]</scope>
    <source>
        <strain evidence="1">cv. G1812</strain>
    </source>
</reference>
<reference evidence="2" key="1">
    <citation type="journal article" date="2013" name="Nature">
        <title>Draft genome of the wheat A-genome progenitor Triticum urartu.</title>
        <authorList>
            <person name="Ling H.Q."/>
            <person name="Zhao S."/>
            <person name="Liu D."/>
            <person name="Wang J."/>
            <person name="Sun H."/>
            <person name="Zhang C."/>
            <person name="Fan H."/>
            <person name="Li D."/>
            <person name="Dong L."/>
            <person name="Tao Y."/>
            <person name="Gao C."/>
            <person name="Wu H."/>
            <person name="Li Y."/>
            <person name="Cui Y."/>
            <person name="Guo X."/>
            <person name="Zheng S."/>
            <person name="Wang B."/>
            <person name="Yu K."/>
            <person name="Liang Q."/>
            <person name="Yang W."/>
            <person name="Lou X."/>
            <person name="Chen J."/>
            <person name="Feng M."/>
            <person name="Jian J."/>
            <person name="Zhang X."/>
            <person name="Luo G."/>
            <person name="Jiang Y."/>
            <person name="Liu J."/>
            <person name="Wang Z."/>
            <person name="Sha Y."/>
            <person name="Zhang B."/>
            <person name="Wu H."/>
            <person name="Tang D."/>
            <person name="Shen Q."/>
            <person name="Xue P."/>
            <person name="Zou S."/>
            <person name="Wang X."/>
            <person name="Liu X."/>
            <person name="Wang F."/>
            <person name="Yang Y."/>
            <person name="An X."/>
            <person name="Dong Z."/>
            <person name="Zhang K."/>
            <person name="Zhang X."/>
            <person name="Luo M.C."/>
            <person name="Dvorak J."/>
            <person name="Tong Y."/>
            <person name="Wang J."/>
            <person name="Yang H."/>
            <person name="Li Z."/>
            <person name="Wang D."/>
            <person name="Zhang A."/>
            <person name="Wang J."/>
        </authorList>
    </citation>
    <scope>NUCLEOTIDE SEQUENCE</scope>
    <source>
        <strain evidence="2">cv. G1812</strain>
    </source>
</reference>
<protein>
    <submittedName>
        <fullName evidence="1">Uncharacterized protein</fullName>
    </submittedName>
</protein>
<organism evidence="1 2">
    <name type="scientific">Triticum urartu</name>
    <name type="common">Red wild einkorn</name>
    <name type="synonym">Crithodium urartu</name>
    <dbReference type="NCBI Taxonomy" id="4572"/>
    <lineage>
        <taxon>Eukaryota</taxon>
        <taxon>Viridiplantae</taxon>
        <taxon>Streptophyta</taxon>
        <taxon>Embryophyta</taxon>
        <taxon>Tracheophyta</taxon>
        <taxon>Spermatophyta</taxon>
        <taxon>Magnoliopsida</taxon>
        <taxon>Liliopsida</taxon>
        <taxon>Poales</taxon>
        <taxon>Poaceae</taxon>
        <taxon>BOP clade</taxon>
        <taxon>Pooideae</taxon>
        <taxon>Triticodae</taxon>
        <taxon>Triticeae</taxon>
        <taxon>Triticinae</taxon>
        <taxon>Triticum</taxon>
    </lineage>
</organism>
<dbReference type="Gramene" id="TuG1812G0600000683.01.T01">
    <property type="protein sequence ID" value="TuG1812G0600000683.01.T01.cds339641"/>
    <property type="gene ID" value="TuG1812G0600000683.01"/>
</dbReference>